<feature type="domain" description="Fe/B12 periplasmic-binding" evidence="3">
    <location>
        <begin position="53"/>
        <end position="264"/>
    </location>
</feature>
<dbReference type="PATRIC" id="fig|861450.3.peg.138"/>
<dbReference type="HOGENOM" id="CLU_1052290_0_0_9"/>
<dbReference type="PANTHER" id="PTHR30535:SF36">
    <property type="entry name" value="HIGH-AFFINITY HEME UPTAKE SYSTEM PROTEIN ISDE"/>
    <property type="match status" value="1"/>
</dbReference>
<dbReference type="EMBL" id="AGCJ01000005">
    <property type="protein sequence ID" value="EHM43708.1"/>
    <property type="molecule type" value="Genomic_DNA"/>
</dbReference>
<dbReference type="CDD" id="cd00636">
    <property type="entry name" value="TroA-like"/>
    <property type="match status" value="1"/>
</dbReference>
<evidence type="ECO:0000256" key="2">
    <source>
        <dbReference type="SAM" id="SignalP"/>
    </source>
</evidence>
<dbReference type="SUPFAM" id="SSF53807">
    <property type="entry name" value="Helical backbone' metal receptor"/>
    <property type="match status" value="1"/>
</dbReference>
<dbReference type="AlphaFoldDB" id="G9YET5"/>
<evidence type="ECO:0000313" key="4">
    <source>
        <dbReference type="EMBL" id="EHM43708.1"/>
    </source>
</evidence>
<dbReference type="eggNOG" id="COG0614">
    <property type="taxonomic scope" value="Bacteria"/>
</dbReference>
<dbReference type="InterPro" id="IPR002491">
    <property type="entry name" value="ABC_transptr_periplasmic_BD"/>
</dbReference>
<dbReference type="Gene3D" id="3.40.50.1980">
    <property type="entry name" value="Nitrogenase molybdenum iron protein domain"/>
    <property type="match status" value="2"/>
</dbReference>
<protein>
    <submittedName>
        <fullName evidence="4">Periplasmic binding protein</fullName>
    </submittedName>
</protein>
<keyword evidence="2" id="KW-0732">Signal</keyword>
<name>G9YET5_9FIRM</name>
<proteinExistence type="inferred from homology"/>
<evidence type="ECO:0000313" key="5">
    <source>
        <dbReference type="Proteomes" id="UP000005481"/>
    </source>
</evidence>
<dbReference type="PROSITE" id="PS51257">
    <property type="entry name" value="PROKAR_LIPOPROTEIN"/>
    <property type="match status" value="1"/>
</dbReference>
<organism evidence="4 5">
    <name type="scientific">Anaeroglobus geminatus F0357</name>
    <dbReference type="NCBI Taxonomy" id="861450"/>
    <lineage>
        <taxon>Bacteria</taxon>
        <taxon>Bacillati</taxon>
        <taxon>Bacillota</taxon>
        <taxon>Negativicutes</taxon>
        <taxon>Veillonellales</taxon>
        <taxon>Veillonellaceae</taxon>
        <taxon>Anaeroglobus</taxon>
    </lineage>
</organism>
<accession>G9YET5</accession>
<dbReference type="GO" id="GO:0071281">
    <property type="term" value="P:cellular response to iron ion"/>
    <property type="evidence" value="ECO:0007669"/>
    <property type="project" value="TreeGrafter"/>
</dbReference>
<feature type="chain" id="PRO_5003528990" evidence="2">
    <location>
        <begin position="28"/>
        <end position="264"/>
    </location>
</feature>
<dbReference type="Proteomes" id="UP000005481">
    <property type="component" value="Unassembled WGS sequence"/>
</dbReference>
<dbReference type="InterPro" id="IPR050902">
    <property type="entry name" value="ABC_Transporter_SBP"/>
</dbReference>
<dbReference type="PROSITE" id="PS50983">
    <property type="entry name" value="FE_B12_PBP"/>
    <property type="match status" value="1"/>
</dbReference>
<sequence length="264" mass="28261">MIKRIIFFCIFCLAVIVSGCGPQQADMADTPGNFAVITDNAGRTVTLATKPERVVVLSTSLMNFADAVGGELVGRPTVKSADAIVPERYAAVPEVGPVYNVSAEAIVQLKPDLVIASKSQHEALAPILEQNGIAVLILSSKTYADVKRNMKIFGTVFANEEAAEAHLVQMDKEIDDIKSKVPRETKKIVIIHATPSQVSVEMPKSIAGNCADILGFTNIAATGEVKTEDSQDSLFNGTIGRSGSGHYFYYDNGTQRKGGEENGR</sequence>
<dbReference type="RefSeq" id="WP_006789128.1">
    <property type="nucleotide sequence ID" value="NZ_JH417564.1"/>
</dbReference>
<dbReference type="STRING" id="861450.HMPREF0080_00145"/>
<gene>
    <name evidence="4" type="ORF">HMPREF0080_00145</name>
</gene>
<evidence type="ECO:0000256" key="1">
    <source>
        <dbReference type="ARBA" id="ARBA00008814"/>
    </source>
</evidence>
<evidence type="ECO:0000259" key="3">
    <source>
        <dbReference type="PROSITE" id="PS50983"/>
    </source>
</evidence>
<keyword evidence="5" id="KW-1185">Reference proteome</keyword>
<comment type="caution">
    <text evidence="4">The sequence shown here is derived from an EMBL/GenBank/DDBJ whole genome shotgun (WGS) entry which is preliminary data.</text>
</comment>
<reference evidence="4 5" key="1">
    <citation type="submission" date="2011-08" db="EMBL/GenBank/DDBJ databases">
        <authorList>
            <person name="Weinstock G."/>
            <person name="Sodergren E."/>
            <person name="Clifton S."/>
            <person name="Fulton L."/>
            <person name="Fulton B."/>
            <person name="Courtney L."/>
            <person name="Fronick C."/>
            <person name="Harrison M."/>
            <person name="Strong C."/>
            <person name="Farmer C."/>
            <person name="Delahaunty K."/>
            <person name="Markovic C."/>
            <person name="Hall O."/>
            <person name="Minx P."/>
            <person name="Tomlinson C."/>
            <person name="Mitreva M."/>
            <person name="Hou S."/>
            <person name="Chen J."/>
            <person name="Wollam A."/>
            <person name="Pepin K.H."/>
            <person name="Johnson M."/>
            <person name="Bhonagiri V."/>
            <person name="Zhang X."/>
            <person name="Suruliraj S."/>
            <person name="Warren W."/>
            <person name="Chinwalla A."/>
            <person name="Mardis E.R."/>
            <person name="Wilson R.K."/>
        </authorList>
    </citation>
    <scope>NUCLEOTIDE SEQUENCE [LARGE SCALE GENOMIC DNA]</scope>
    <source>
        <strain evidence="4 5">F0357</strain>
    </source>
</reference>
<dbReference type="PANTHER" id="PTHR30535">
    <property type="entry name" value="VITAMIN B12-BINDING PROTEIN"/>
    <property type="match status" value="1"/>
</dbReference>
<comment type="similarity">
    <text evidence="1">Belongs to the bacterial solute-binding protein 8 family.</text>
</comment>
<dbReference type="Pfam" id="PF01497">
    <property type="entry name" value="Peripla_BP_2"/>
    <property type="match status" value="1"/>
</dbReference>
<feature type="signal peptide" evidence="2">
    <location>
        <begin position="1"/>
        <end position="27"/>
    </location>
</feature>